<sequence>MFGALRAGRSLPRATVRIASSVSSASRAAIQLQPFQLVSRQPVRLSAQGFHSSIIRHQQAAAASESPSENVTQFTRFQELADNGLISPNVINTLTSKMHITTMTDVQRLTINETLDGTDVIAQAKTGTGKTLAFLMPVIQHILKDKRLGRRSHGRAPVDIRALIISPTRELAEQIATEARKVVSSTDIRVQTAVGGTGKREALQRLKREGCHLLIGTPGRVQDLISDEYSGVDLRHIETFVLDEADRLLDIGFAPDIERIQSFMPNREERDRQTLMFSATVPREVVSLVRQTLKPGFKFVRTTDPNEVPTHERIPQKVVFTRALENRLPAIFELAHKAIKAHEQDAQNNMPFKAIVYFPSTAEVSLAAEAFSNMRGSLDGSSASNFAHPLAPARIIEIHSRLTQAQRTRNAAMFKTSKSAILFSSDVTARGMDFPDVSHVIQLGLPRNDDDYIHRLGRTGRAGKSGEGWLIVQEEQMRDFRRGLGAQLPIKEDGSVKSAGADLSVDLADVPSDVQPFVKFVLDGMKATPFPQKAQAYAAMFGILQSHGYRHKQDLVDDLNNLARYGWGLEELPRVNPGLVEKLGLSKTTGLNIQEFRRGSRTLDNDSYGSRGKDRFSGLFGAIKDDPFEQRAPRRRNDDSFRDRSRSRSRF</sequence>
<evidence type="ECO:0000256" key="3">
    <source>
        <dbReference type="ARBA" id="ARBA00022806"/>
    </source>
</evidence>
<evidence type="ECO:0000313" key="12">
    <source>
        <dbReference type="Proteomes" id="UP000053317"/>
    </source>
</evidence>
<evidence type="ECO:0000256" key="1">
    <source>
        <dbReference type="ARBA" id="ARBA00022741"/>
    </source>
</evidence>
<evidence type="ECO:0000259" key="9">
    <source>
        <dbReference type="PROSITE" id="PS51192"/>
    </source>
</evidence>
<dbReference type="InterPro" id="IPR001650">
    <property type="entry name" value="Helicase_C-like"/>
</dbReference>
<keyword evidence="4 6" id="KW-0067">ATP-binding</keyword>
<dbReference type="Pfam" id="PF00270">
    <property type="entry name" value="DEAD"/>
    <property type="match status" value="1"/>
</dbReference>
<dbReference type="CDD" id="cd17964">
    <property type="entry name" value="DEADc_MSS116"/>
    <property type="match status" value="1"/>
</dbReference>
<dbReference type="GO" id="GO:0003723">
    <property type="term" value="F:RNA binding"/>
    <property type="evidence" value="ECO:0007669"/>
    <property type="project" value="UniProtKB-UniRule"/>
</dbReference>
<accession>A0A0G2E681</accession>
<protein>
    <recommendedName>
        <fullName evidence="7">ATP-dependent RNA helicase</fullName>
        <ecNumber evidence="7">3.6.4.13</ecNumber>
    </recommendedName>
</protein>
<feature type="region of interest" description="Disordered" evidence="8">
    <location>
        <begin position="627"/>
        <end position="651"/>
    </location>
</feature>
<keyword evidence="12" id="KW-1185">Reference proteome</keyword>
<feature type="domain" description="Helicase C-terminal" evidence="10">
    <location>
        <begin position="333"/>
        <end position="504"/>
    </location>
</feature>
<dbReference type="EMBL" id="LCWF01000129">
    <property type="protein sequence ID" value="KKY18194.1"/>
    <property type="molecule type" value="Genomic_DNA"/>
</dbReference>
<keyword evidence="2 6" id="KW-0378">Hydrolase</keyword>
<comment type="domain">
    <text evidence="7">The Q motif is unique to and characteristic of the DEAD box family of RNA helicases and controls ATP binding and hydrolysis.</text>
</comment>
<comment type="similarity">
    <text evidence="6">Belongs to the DEAD box helicase family.</text>
</comment>
<reference evidence="11 12" key="2">
    <citation type="submission" date="2015-05" db="EMBL/GenBank/DDBJ databases">
        <authorList>
            <person name="Morales-Cruz A."/>
            <person name="Amrine K.C."/>
            <person name="Cantu D."/>
        </authorList>
    </citation>
    <scope>NUCLEOTIDE SEQUENCE [LARGE SCALE GENOMIC DNA]</scope>
    <source>
        <strain evidence="11">UCRPC4</strain>
    </source>
</reference>
<comment type="caution">
    <text evidence="11">The sequence shown here is derived from an EMBL/GenBank/DDBJ whole genome shotgun (WGS) entry which is preliminary data.</text>
</comment>
<dbReference type="CDD" id="cd18787">
    <property type="entry name" value="SF2_C_DEAD"/>
    <property type="match status" value="1"/>
</dbReference>
<evidence type="ECO:0000256" key="5">
    <source>
        <dbReference type="ARBA" id="ARBA00022884"/>
    </source>
</evidence>
<reference evidence="11 12" key="1">
    <citation type="submission" date="2015-05" db="EMBL/GenBank/DDBJ databases">
        <title>Distinctive expansion of gene families associated with plant cell wall degradation and secondary metabolism in the genomes of grapevine trunk pathogens.</title>
        <authorList>
            <person name="Lawrence D.P."/>
            <person name="Travadon R."/>
            <person name="Rolshausen P.E."/>
            <person name="Baumgartner K."/>
        </authorList>
    </citation>
    <scope>NUCLEOTIDE SEQUENCE [LARGE SCALE GENOMIC DNA]</scope>
    <source>
        <strain evidence="11">UCRPC4</strain>
    </source>
</reference>
<comment type="function">
    <text evidence="7">RNA helicase.</text>
</comment>
<dbReference type="PROSITE" id="PS51192">
    <property type="entry name" value="HELICASE_ATP_BIND_1"/>
    <property type="match status" value="1"/>
</dbReference>
<evidence type="ECO:0000256" key="2">
    <source>
        <dbReference type="ARBA" id="ARBA00022801"/>
    </source>
</evidence>
<name>A0A0G2E681_PHACM</name>
<dbReference type="InterPro" id="IPR000629">
    <property type="entry name" value="RNA-helicase_DEAD-box_CS"/>
</dbReference>
<dbReference type="Proteomes" id="UP000053317">
    <property type="component" value="Unassembled WGS sequence"/>
</dbReference>
<dbReference type="EC" id="3.6.4.13" evidence="7"/>
<dbReference type="Gene3D" id="3.40.50.300">
    <property type="entry name" value="P-loop containing nucleotide triphosphate hydrolases"/>
    <property type="match status" value="2"/>
</dbReference>
<evidence type="ECO:0000313" key="11">
    <source>
        <dbReference type="EMBL" id="KKY18194.1"/>
    </source>
</evidence>
<evidence type="ECO:0000256" key="4">
    <source>
        <dbReference type="ARBA" id="ARBA00022840"/>
    </source>
</evidence>
<dbReference type="PROSITE" id="PS00039">
    <property type="entry name" value="DEAD_ATP_HELICASE"/>
    <property type="match status" value="1"/>
</dbReference>
<dbReference type="Pfam" id="PF00271">
    <property type="entry name" value="Helicase_C"/>
    <property type="match status" value="1"/>
</dbReference>
<keyword evidence="3 6" id="KW-0347">Helicase</keyword>
<dbReference type="GO" id="GO:0003724">
    <property type="term" value="F:RNA helicase activity"/>
    <property type="evidence" value="ECO:0007669"/>
    <property type="project" value="UniProtKB-EC"/>
</dbReference>
<dbReference type="GO" id="GO:0005524">
    <property type="term" value="F:ATP binding"/>
    <property type="evidence" value="ECO:0007669"/>
    <property type="project" value="UniProtKB-UniRule"/>
</dbReference>
<proteinExistence type="inferred from homology"/>
<evidence type="ECO:0000256" key="6">
    <source>
        <dbReference type="RuleBase" id="RU000492"/>
    </source>
</evidence>
<comment type="catalytic activity">
    <reaction evidence="7">
        <text>ATP + H2O = ADP + phosphate + H(+)</text>
        <dbReference type="Rhea" id="RHEA:13065"/>
        <dbReference type="ChEBI" id="CHEBI:15377"/>
        <dbReference type="ChEBI" id="CHEBI:15378"/>
        <dbReference type="ChEBI" id="CHEBI:30616"/>
        <dbReference type="ChEBI" id="CHEBI:43474"/>
        <dbReference type="ChEBI" id="CHEBI:456216"/>
        <dbReference type="EC" id="3.6.4.13"/>
    </reaction>
</comment>
<keyword evidence="1 6" id="KW-0547">Nucleotide-binding</keyword>
<dbReference type="OrthoDB" id="193716at2759"/>
<dbReference type="AlphaFoldDB" id="A0A0G2E681"/>
<dbReference type="GO" id="GO:0016787">
    <property type="term" value="F:hydrolase activity"/>
    <property type="evidence" value="ECO:0007669"/>
    <property type="project" value="UniProtKB-KW"/>
</dbReference>
<dbReference type="PANTHER" id="PTHR24031">
    <property type="entry name" value="RNA HELICASE"/>
    <property type="match status" value="1"/>
</dbReference>
<dbReference type="InterPro" id="IPR027417">
    <property type="entry name" value="P-loop_NTPase"/>
</dbReference>
<dbReference type="InterPro" id="IPR011545">
    <property type="entry name" value="DEAD/DEAH_box_helicase_dom"/>
</dbReference>
<dbReference type="SMART" id="SM00487">
    <property type="entry name" value="DEXDc"/>
    <property type="match status" value="1"/>
</dbReference>
<dbReference type="PROSITE" id="PS51194">
    <property type="entry name" value="HELICASE_CTER"/>
    <property type="match status" value="1"/>
</dbReference>
<evidence type="ECO:0000259" key="10">
    <source>
        <dbReference type="PROSITE" id="PS51194"/>
    </source>
</evidence>
<dbReference type="SMART" id="SM00490">
    <property type="entry name" value="HELICc"/>
    <property type="match status" value="1"/>
</dbReference>
<evidence type="ECO:0000256" key="7">
    <source>
        <dbReference type="RuleBase" id="RU365068"/>
    </source>
</evidence>
<organism evidence="11 12">
    <name type="scientific">Phaeomoniella chlamydospora</name>
    <name type="common">Phaeoacremonium chlamydosporum</name>
    <dbReference type="NCBI Taxonomy" id="158046"/>
    <lineage>
        <taxon>Eukaryota</taxon>
        <taxon>Fungi</taxon>
        <taxon>Dikarya</taxon>
        <taxon>Ascomycota</taxon>
        <taxon>Pezizomycotina</taxon>
        <taxon>Eurotiomycetes</taxon>
        <taxon>Chaetothyriomycetidae</taxon>
        <taxon>Phaeomoniellales</taxon>
        <taxon>Phaeomoniellaceae</taxon>
        <taxon>Phaeomoniella</taxon>
    </lineage>
</organism>
<evidence type="ECO:0000256" key="8">
    <source>
        <dbReference type="SAM" id="MobiDB-lite"/>
    </source>
</evidence>
<dbReference type="InterPro" id="IPR014001">
    <property type="entry name" value="Helicase_ATP-bd"/>
</dbReference>
<keyword evidence="5 7" id="KW-0694">RNA-binding</keyword>
<gene>
    <name evidence="11" type="ORF">UCRPC4_g05079</name>
</gene>
<dbReference type="SUPFAM" id="SSF52540">
    <property type="entry name" value="P-loop containing nucleoside triphosphate hydrolases"/>
    <property type="match status" value="2"/>
</dbReference>
<feature type="domain" description="Helicase ATP-binding" evidence="9">
    <location>
        <begin position="111"/>
        <end position="299"/>
    </location>
</feature>